<dbReference type="Proteomes" id="UP000242167">
    <property type="component" value="Nucleomorph 1"/>
</dbReference>
<evidence type="ECO:0000259" key="1">
    <source>
        <dbReference type="Pfam" id="PF06068"/>
    </source>
</evidence>
<evidence type="ECO:0000313" key="2">
    <source>
        <dbReference type="EMBL" id="AAK39872.1"/>
    </source>
</evidence>
<dbReference type="EMBL" id="AF165818">
    <property type="protein sequence ID" value="AAK39872.1"/>
    <property type="molecule type" value="Genomic_DNA"/>
</dbReference>
<geneLocation type="nucleomorph" evidence="2"/>
<sequence>MSKFFIELMKNHFYTNKKLNFLFKLIKTFQTEGDIILKISFTDNESENSKSLINQIIKKFSRTCPIKILDSSEIKKKLLKKNSFIREFQNCIGIETKKFLLYIQGKIIQIINKNNNDKIVTIYIIHNDQGLKIKLKKKLWINFNKRKPHVGDNIIINLKNSEIFIVRNKNKLSFFSDNFNRKLFSLTRGKIFSRKKIIYRYSIEDLYLPNNLNPFFKNDLCFYLKKYFHTSNFTIKKGICIINNAENLDLKFLNKLSIFKEVLLLPILILIFKNFSSKKKKSLLRYNCNDFYFLNFTFNFENYIHRFNLIYITNYFLKKFSIITPKLLNLLKQRNLTTILLILIDYKFHNNNNIIIIKTKNLNKIIQVFYDIELFKKSNNSTMKRFIRTNV</sequence>
<feature type="domain" description="TIP49 P-loop" evidence="1">
    <location>
        <begin position="22"/>
        <end position="210"/>
    </location>
</feature>
<dbReference type="AlphaFoldDB" id="Q98RS5"/>
<name>Q98RS5_GUITH</name>
<dbReference type="PIR" id="H90092">
    <property type="entry name" value="H90092"/>
</dbReference>
<gene>
    <name evidence="2" type="primary">orf391</name>
</gene>
<dbReference type="RefSeq" id="XP_001713577.1">
    <property type="nucleotide sequence ID" value="XM_001713525.1"/>
</dbReference>
<keyword evidence="2" id="KW-0542">Nucleomorph</keyword>
<proteinExistence type="predicted"/>
<organism evidence="2 3">
    <name type="scientific">Guillardia theta</name>
    <name type="common">Cryptophyte</name>
    <name type="synonym">Cryptomonas phi</name>
    <dbReference type="NCBI Taxonomy" id="55529"/>
    <lineage>
        <taxon>Eukaryota</taxon>
        <taxon>Cryptophyceae</taxon>
        <taxon>Pyrenomonadales</taxon>
        <taxon>Geminigeraceae</taxon>
        <taxon>Guillardia</taxon>
    </lineage>
</organism>
<accession>Q98RS5</accession>
<dbReference type="GeneID" id="857360"/>
<protein>
    <recommendedName>
        <fullName evidence="1">TIP49 P-loop domain-containing protein</fullName>
    </recommendedName>
</protein>
<evidence type="ECO:0000313" key="3">
    <source>
        <dbReference type="Proteomes" id="UP000242167"/>
    </source>
</evidence>
<reference evidence="2 3" key="1">
    <citation type="journal article" date="2001" name="Nature">
        <title>The highly reduced genome of an enslaved algal nucleus.</title>
        <authorList>
            <person name="Douglas S."/>
            <person name="Zauner S."/>
            <person name="Fraunholz M."/>
            <person name="Beaton M."/>
            <person name="Penny S."/>
            <person name="Deng L."/>
            <person name="Wu X."/>
            <person name="Reith M."/>
            <person name="Cavalier-Smith T."/>
            <person name="Maier U."/>
        </authorList>
    </citation>
    <scope>NUCLEOTIDE SEQUENCE [LARGE SCALE GENOMIC DNA]</scope>
</reference>
<dbReference type="InterPro" id="IPR010339">
    <property type="entry name" value="TIP49_P-loop"/>
</dbReference>
<dbReference type="GO" id="GO:0005524">
    <property type="term" value="F:ATP binding"/>
    <property type="evidence" value="ECO:0007669"/>
    <property type="project" value="InterPro"/>
</dbReference>
<dbReference type="Pfam" id="PF06068">
    <property type="entry name" value="TIP49"/>
    <property type="match status" value="1"/>
</dbReference>